<dbReference type="EMBL" id="MIJE01000003">
    <property type="protein sequence ID" value="OEF97882.1"/>
    <property type="molecule type" value="Genomic_DNA"/>
</dbReference>
<keyword evidence="3" id="KW-0963">Cytoplasm</keyword>
<dbReference type="PANTHER" id="PTHR34773:SF1">
    <property type="entry name" value="FLAGELLAR SECRETION CHAPERONE FLIS"/>
    <property type="match status" value="1"/>
</dbReference>
<accession>A0A1E5G474</accession>
<keyword evidence="6" id="KW-0969">Cilium</keyword>
<keyword evidence="6" id="KW-0282">Flagellum</keyword>
<name>A0A1E5G474_9FIRM</name>
<dbReference type="PANTHER" id="PTHR34773">
    <property type="entry name" value="FLAGELLAR SECRETION CHAPERONE FLIS"/>
    <property type="match status" value="1"/>
</dbReference>
<evidence type="ECO:0000256" key="4">
    <source>
        <dbReference type="ARBA" id="ARBA00022795"/>
    </source>
</evidence>
<dbReference type="InterPro" id="IPR036584">
    <property type="entry name" value="FliS_sf"/>
</dbReference>
<dbReference type="GO" id="GO:0044780">
    <property type="term" value="P:bacterial-type flagellum assembly"/>
    <property type="evidence" value="ECO:0007669"/>
    <property type="project" value="InterPro"/>
</dbReference>
<dbReference type="Gene3D" id="1.20.120.340">
    <property type="entry name" value="Flagellar protein FliS"/>
    <property type="match status" value="1"/>
</dbReference>
<dbReference type="GO" id="GO:0005829">
    <property type="term" value="C:cytosol"/>
    <property type="evidence" value="ECO:0007669"/>
    <property type="project" value="UniProtKB-SubCell"/>
</dbReference>
<keyword evidence="6" id="KW-0966">Cell projection</keyword>
<keyword evidence="4" id="KW-1005">Bacterial flagellum biogenesis</keyword>
<evidence type="ECO:0000313" key="6">
    <source>
        <dbReference type="EMBL" id="OEF97882.1"/>
    </source>
</evidence>
<evidence type="ECO:0000256" key="2">
    <source>
        <dbReference type="ARBA" id="ARBA00008787"/>
    </source>
</evidence>
<evidence type="ECO:0000313" key="7">
    <source>
        <dbReference type="Proteomes" id="UP000094296"/>
    </source>
</evidence>
<evidence type="ECO:0000256" key="1">
    <source>
        <dbReference type="ARBA" id="ARBA00004514"/>
    </source>
</evidence>
<evidence type="ECO:0000256" key="3">
    <source>
        <dbReference type="ARBA" id="ARBA00022490"/>
    </source>
</evidence>
<evidence type="ECO:0000256" key="5">
    <source>
        <dbReference type="ARBA" id="ARBA00023186"/>
    </source>
</evidence>
<dbReference type="AlphaFoldDB" id="A0A1E5G474"/>
<dbReference type="Pfam" id="PF02561">
    <property type="entry name" value="FliS"/>
    <property type="match status" value="1"/>
</dbReference>
<reference evidence="6 7" key="1">
    <citation type="submission" date="2016-09" db="EMBL/GenBank/DDBJ databases">
        <title>Draft genome sequence for the type strain of Desulfuribacillus alkaliarsenatis AHT28, an obligately anaerobic, sulfidogenic bacterium isolated from Russian soda lake sediments.</title>
        <authorList>
            <person name="Abin C.A."/>
            <person name="Hollibaugh J.T."/>
        </authorList>
    </citation>
    <scope>NUCLEOTIDE SEQUENCE [LARGE SCALE GENOMIC DNA]</scope>
    <source>
        <strain evidence="6 7">AHT28</strain>
    </source>
</reference>
<keyword evidence="5" id="KW-0143">Chaperone</keyword>
<comment type="caution">
    <text evidence="6">The sequence shown here is derived from an EMBL/GenBank/DDBJ whole genome shotgun (WGS) entry which is preliminary data.</text>
</comment>
<organism evidence="6 7">
    <name type="scientific">Desulfuribacillus alkaliarsenatis</name>
    <dbReference type="NCBI Taxonomy" id="766136"/>
    <lineage>
        <taxon>Bacteria</taxon>
        <taxon>Bacillati</taxon>
        <taxon>Bacillota</taxon>
        <taxon>Desulfuribacillia</taxon>
        <taxon>Desulfuribacillales</taxon>
        <taxon>Desulfuribacillaceae</taxon>
        <taxon>Desulfuribacillus</taxon>
    </lineage>
</organism>
<dbReference type="SUPFAM" id="SSF101116">
    <property type="entry name" value="Flagellar export chaperone FliS"/>
    <property type="match status" value="1"/>
</dbReference>
<dbReference type="Proteomes" id="UP000094296">
    <property type="component" value="Unassembled WGS sequence"/>
</dbReference>
<protein>
    <submittedName>
        <fullName evidence="6">Flagellar export chaperone FliS</fullName>
    </submittedName>
</protein>
<dbReference type="CDD" id="cd16098">
    <property type="entry name" value="FliS"/>
    <property type="match status" value="1"/>
</dbReference>
<sequence length="141" mass="16157">MKPEEITLLLYQALTKNIEDSIQAIKRKDFGKANQKLQRSNEIVERLGVGINYEAGVIADQLHVLYNYMSDKLFQANVRKDIETCEEVLKITNRIADGWIQSMASHKSGSKLNQAIKKKSSYEEQLDFNMENDKAGYKKSI</sequence>
<gene>
    <name evidence="6" type="ORF">BHF68_13390</name>
</gene>
<keyword evidence="7" id="KW-1185">Reference proteome</keyword>
<dbReference type="STRING" id="766136.BHF68_13390"/>
<comment type="subcellular location">
    <subcellularLocation>
        <location evidence="1">Cytoplasm</location>
        <location evidence="1">Cytosol</location>
    </subcellularLocation>
</comment>
<dbReference type="NCBIfam" id="TIGR00208">
    <property type="entry name" value="fliS"/>
    <property type="match status" value="1"/>
</dbReference>
<dbReference type="GO" id="GO:0071973">
    <property type="term" value="P:bacterial-type flagellum-dependent cell motility"/>
    <property type="evidence" value="ECO:0007669"/>
    <property type="project" value="TreeGrafter"/>
</dbReference>
<proteinExistence type="inferred from homology"/>
<comment type="similarity">
    <text evidence="2">Belongs to the FliS family.</text>
</comment>
<dbReference type="InterPro" id="IPR003713">
    <property type="entry name" value="FliS"/>
</dbReference>